<dbReference type="Proteomes" id="UP001597120">
    <property type="component" value="Unassembled WGS sequence"/>
</dbReference>
<feature type="signal peptide" evidence="4">
    <location>
        <begin position="1"/>
        <end position="22"/>
    </location>
</feature>
<dbReference type="RefSeq" id="WP_144938105.1">
    <property type="nucleotide sequence ID" value="NZ_JBHTIU010000025.1"/>
</dbReference>
<proteinExistence type="inferred from homology"/>
<evidence type="ECO:0000256" key="1">
    <source>
        <dbReference type="ARBA" id="ARBA00004196"/>
    </source>
</evidence>
<gene>
    <name evidence="6" type="ORF">ACFQ03_06900</name>
</gene>
<evidence type="ECO:0000313" key="7">
    <source>
        <dbReference type="Proteomes" id="UP001597120"/>
    </source>
</evidence>
<sequence>MNRSAWKNRILGLLVILCISLAGCGNPPQSEGGTGKEGGGSDAKYRIGVAAQGLSHEFIKALVEAMQDKAKELNVELLVMDSQDKIETQLSQVDNLVTQKVDAVILNTVDFVGLGPAVDQVKGAGIPLVEVITFTKNENYDVFVGTDPKQSGIFMGEMLAEVLGGKGNVALLQGQIGHSAEITRGQGLQEALFDKYPDIKLITQQTANWNRDEAMRITEDWLQRFPEIDAIAAQNDEMAMGALQAVEAAGKDIVVMGIDGIPDALKAVKEGRLAATVLDNVTAEGKRAVEVAVGLIKGEKFEKKELIDYVPVTAKNVDEYLK</sequence>
<evidence type="ECO:0000256" key="4">
    <source>
        <dbReference type="SAM" id="SignalP"/>
    </source>
</evidence>
<dbReference type="PANTHER" id="PTHR46847">
    <property type="entry name" value="D-ALLOSE-BINDING PERIPLASMIC PROTEIN-RELATED"/>
    <property type="match status" value="1"/>
</dbReference>
<reference evidence="7" key="1">
    <citation type="journal article" date="2019" name="Int. J. Syst. Evol. Microbiol.">
        <title>The Global Catalogue of Microorganisms (GCM) 10K type strain sequencing project: providing services to taxonomists for standard genome sequencing and annotation.</title>
        <authorList>
            <consortium name="The Broad Institute Genomics Platform"/>
            <consortium name="The Broad Institute Genome Sequencing Center for Infectious Disease"/>
            <person name="Wu L."/>
            <person name="Ma J."/>
        </authorList>
    </citation>
    <scope>NUCLEOTIDE SEQUENCE [LARGE SCALE GENOMIC DNA]</scope>
    <source>
        <strain evidence="7">CCUG 57263</strain>
    </source>
</reference>
<comment type="caution">
    <text evidence="6">The sequence shown here is derived from an EMBL/GenBank/DDBJ whole genome shotgun (WGS) entry which is preliminary data.</text>
</comment>
<name>A0ABW3D6A3_9BACL</name>
<keyword evidence="3 4" id="KW-0732">Signal</keyword>
<dbReference type="PANTHER" id="PTHR46847:SF1">
    <property type="entry name" value="D-ALLOSE-BINDING PERIPLASMIC PROTEIN-RELATED"/>
    <property type="match status" value="1"/>
</dbReference>
<dbReference type="CDD" id="cd06313">
    <property type="entry name" value="PBP1_ABC_ThpA_XypA"/>
    <property type="match status" value="1"/>
</dbReference>
<comment type="subcellular location">
    <subcellularLocation>
        <location evidence="1">Cell envelope</location>
    </subcellularLocation>
</comment>
<dbReference type="EMBL" id="JBHTIU010000025">
    <property type="protein sequence ID" value="MFD0868873.1"/>
    <property type="molecule type" value="Genomic_DNA"/>
</dbReference>
<evidence type="ECO:0000313" key="6">
    <source>
        <dbReference type="EMBL" id="MFD0868873.1"/>
    </source>
</evidence>
<keyword evidence="7" id="KW-1185">Reference proteome</keyword>
<dbReference type="Pfam" id="PF13407">
    <property type="entry name" value="Peripla_BP_4"/>
    <property type="match status" value="1"/>
</dbReference>
<evidence type="ECO:0000256" key="2">
    <source>
        <dbReference type="ARBA" id="ARBA00007639"/>
    </source>
</evidence>
<protein>
    <submittedName>
        <fullName evidence="6">Substrate-binding domain-containing protein</fullName>
    </submittedName>
</protein>
<organism evidence="6 7">
    <name type="scientific">Paenibacillus residui</name>
    <dbReference type="NCBI Taxonomy" id="629724"/>
    <lineage>
        <taxon>Bacteria</taxon>
        <taxon>Bacillati</taxon>
        <taxon>Bacillota</taxon>
        <taxon>Bacilli</taxon>
        <taxon>Bacillales</taxon>
        <taxon>Paenibacillaceae</taxon>
        <taxon>Paenibacillus</taxon>
    </lineage>
</organism>
<dbReference type="PROSITE" id="PS51257">
    <property type="entry name" value="PROKAR_LIPOPROTEIN"/>
    <property type="match status" value="1"/>
</dbReference>
<dbReference type="InterPro" id="IPR025997">
    <property type="entry name" value="SBP_2_dom"/>
</dbReference>
<dbReference type="SUPFAM" id="SSF53822">
    <property type="entry name" value="Periplasmic binding protein-like I"/>
    <property type="match status" value="1"/>
</dbReference>
<dbReference type="Gene3D" id="3.40.50.2300">
    <property type="match status" value="2"/>
</dbReference>
<dbReference type="InterPro" id="IPR028082">
    <property type="entry name" value="Peripla_BP_I"/>
</dbReference>
<evidence type="ECO:0000256" key="3">
    <source>
        <dbReference type="ARBA" id="ARBA00022729"/>
    </source>
</evidence>
<feature type="chain" id="PRO_5046872625" evidence="4">
    <location>
        <begin position="23"/>
        <end position="322"/>
    </location>
</feature>
<feature type="domain" description="Periplasmic binding protein" evidence="5">
    <location>
        <begin position="47"/>
        <end position="300"/>
    </location>
</feature>
<evidence type="ECO:0000259" key="5">
    <source>
        <dbReference type="Pfam" id="PF13407"/>
    </source>
</evidence>
<accession>A0ABW3D6A3</accession>
<comment type="similarity">
    <text evidence="2">Belongs to the bacterial solute-binding protein 2 family.</text>
</comment>